<evidence type="ECO:0000256" key="2">
    <source>
        <dbReference type="ARBA" id="ARBA00022679"/>
    </source>
</evidence>
<dbReference type="PRINTS" id="PR00508">
    <property type="entry name" value="S21N4MTFRASE"/>
</dbReference>
<evidence type="ECO:0000313" key="7">
    <source>
        <dbReference type="Proteomes" id="UP000241208"/>
    </source>
</evidence>
<dbReference type="InterPro" id="IPR002941">
    <property type="entry name" value="DNA_methylase_N4/N6"/>
</dbReference>
<evidence type="ECO:0000259" key="5">
    <source>
        <dbReference type="Pfam" id="PF01555"/>
    </source>
</evidence>
<proteinExistence type="inferred from homology"/>
<dbReference type="EMBL" id="PYZR01000297">
    <property type="protein sequence ID" value="PTF59964.1"/>
    <property type="molecule type" value="Genomic_DNA"/>
</dbReference>
<keyword evidence="3" id="KW-0680">Restriction system</keyword>
<dbReference type="EC" id="2.1.1.-" evidence="4"/>
<name>A0A2T4LP48_9STAP</name>
<dbReference type="SUPFAM" id="SSF53335">
    <property type="entry name" value="S-adenosyl-L-methionine-dependent methyltransferases"/>
    <property type="match status" value="1"/>
</dbReference>
<dbReference type="GO" id="GO:0009307">
    <property type="term" value="P:DNA restriction-modification system"/>
    <property type="evidence" value="ECO:0007669"/>
    <property type="project" value="UniProtKB-KW"/>
</dbReference>
<feature type="domain" description="DNA methylase N-4/N-6" evidence="5">
    <location>
        <begin position="5"/>
        <end position="151"/>
    </location>
</feature>
<sequence>MYIIGDLLQELGFWLINDIIWKKSNPTPNFRGTKFTNAQETLLWATPNKKTKYTFNYKTMKNINNGKQMTSIWELPVASGSERLKDIDGNKLHQTQKPEKLLYNIIISSTKKGDTILDPFLGTGTTATISKKLGRNYIGIEQDKKYIHYAEQRIKNQVVIDDDYVNAVLDKKLVRVPFKKLIEEGFIDKNEYIYFNKTEEYAVISDVKELLYNGKHYSIHSLAGILKGLERANGWDYWYVKRNNKYISIDHYRKLYREKYS</sequence>
<evidence type="ECO:0000256" key="3">
    <source>
        <dbReference type="ARBA" id="ARBA00022747"/>
    </source>
</evidence>
<organism evidence="6 7">
    <name type="scientific">Staphylococcus cohnii</name>
    <dbReference type="NCBI Taxonomy" id="29382"/>
    <lineage>
        <taxon>Bacteria</taxon>
        <taxon>Bacillati</taxon>
        <taxon>Bacillota</taxon>
        <taxon>Bacilli</taxon>
        <taxon>Bacillales</taxon>
        <taxon>Staphylococcaceae</taxon>
        <taxon>Staphylococcus</taxon>
        <taxon>Staphylococcus cohnii species complex</taxon>
    </lineage>
</organism>
<dbReference type="GO" id="GO:0005737">
    <property type="term" value="C:cytoplasm"/>
    <property type="evidence" value="ECO:0007669"/>
    <property type="project" value="TreeGrafter"/>
</dbReference>
<protein>
    <recommendedName>
        <fullName evidence="4">Methyltransferase</fullName>
        <ecNumber evidence="4">2.1.1.-</ecNumber>
    </recommendedName>
</protein>
<dbReference type="GO" id="GO:0008170">
    <property type="term" value="F:N-methyltransferase activity"/>
    <property type="evidence" value="ECO:0007669"/>
    <property type="project" value="InterPro"/>
</dbReference>
<dbReference type="Proteomes" id="UP000241208">
    <property type="component" value="Unassembled WGS sequence"/>
</dbReference>
<dbReference type="Gene3D" id="3.40.50.150">
    <property type="entry name" value="Vaccinia Virus protein VP39"/>
    <property type="match status" value="1"/>
</dbReference>
<dbReference type="InterPro" id="IPR029063">
    <property type="entry name" value="SAM-dependent_MTases_sf"/>
</dbReference>
<comment type="similarity">
    <text evidence="4">Belongs to the N(4)/N(6)-methyltransferase family.</text>
</comment>
<dbReference type="AlphaFoldDB" id="A0A2T4LP48"/>
<gene>
    <name evidence="6" type="ORF">BUY34_13185</name>
</gene>
<evidence type="ECO:0000256" key="4">
    <source>
        <dbReference type="RuleBase" id="RU362026"/>
    </source>
</evidence>
<dbReference type="GO" id="GO:0009007">
    <property type="term" value="F:site-specific DNA-methyltransferase (adenine-specific) activity"/>
    <property type="evidence" value="ECO:0007669"/>
    <property type="project" value="TreeGrafter"/>
</dbReference>
<dbReference type="GO" id="GO:0032259">
    <property type="term" value="P:methylation"/>
    <property type="evidence" value="ECO:0007669"/>
    <property type="project" value="UniProtKB-KW"/>
</dbReference>
<evidence type="ECO:0000313" key="6">
    <source>
        <dbReference type="EMBL" id="PTF59964.1"/>
    </source>
</evidence>
<dbReference type="PANTHER" id="PTHR13370:SF3">
    <property type="entry name" value="TRNA (GUANINE(10)-N2)-METHYLTRANSFERASE HOMOLOG"/>
    <property type="match status" value="1"/>
</dbReference>
<evidence type="ECO:0000256" key="1">
    <source>
        <dbReference type="ARBA" id="ARBA00022603"/>
    </source>
</evidence>
<keyword evidence="2 6" id="KW-0808">Transferase</keyword>
<keyword evidence="1 6" id="KW-0489">Methyltransferase</keyword>
<accession>A0A2T4LP48</accession>
<dbReference type="GO" id="GO:0003677">
    <property type="term" value="F:DNA binding"/>
    <property type="evidence" value="ECO:0007669"/>
    <property type="project" value="InterPro"/>
</dbReference>
<dbReference type="Pfam" id="PF01555">
    <property type="entry name" value="N6_N4_Mtase"/>
    <property type="match status" value="1"/>
</dbReference>
<dbReference type="InterPro" id="IPR001091">
    <property type="entry name" value="RM_Methyltransferase"/>
</dbReference>
<reference evidence="6 7" key="1">
    <citation type="journal article" date="2016" name="Front. Microbiol.">
        <title>Comprehensive Phylogenetic Analysis of Bovine Non-aureus Staphylococci Species Based on Whole-Genome Sequencing.</title>
        <authorList>
            <person name="Naushad S."/>
            <person name="Barkema H.W."/>
            <person name="Luby C."/>
            <person name="Condas L.A."/>
            <person name="Nobrega D.B."/>
            <person name="Carson D.A."/>
            <person name="De Buck J."/>
        </authorList>
    </citation>
    <scope>NUCLEOTIDE SEQUENCE [LARGE SCALE GENOMIC DNA]</scope>
    <source>
        <strain evidence="6 7">SNUC 3829</strain>
    </source>
</reference>
<comment type="caution">
    <text evidence="6">The sequence shown here is derived from an EMBL/GenBank/DDBJ whole genome shotgun (WGS) entry which is preliminary data.</text>
</comment>
<dbReference type="PANTHER" id="PTHR13370">
    <property type="entry name" value="RNA METHYLASE-RELATED"/>
    <property type="match status" value="1"/>
</dbReference>